<dbReference type="SUPFAM" id="SSF55658">
    <property type="entry name" value="L9 N-domain-like"/>
    <property type="match status" value="1"/>
</dbReference>
<dbReference type="EMBL" id="ML170612">
    <property type="protein sequence ID" value="TDL13453.1"/>
    <property type="molecule type" value="Genomic_DNA"/>
</dbReference>
<gene>
    <name evidence="3" type="ORF">BD410DRAFT_810535</name>
</gene>
<dbReference type="Pfam" id="PF01693">
    <property type="entry name" value="Cauli_VI"/>
    <property type="match status" value="1"/>
</dbReference>
<dbReference type="STRING" id="50990.A0A4Y7PDT5"/>
<proteinExistence type="predicted"/>
<dbReference type="VEuPathDB" id="FungiDB:BD410DRAFT_810535"/>
<dbReference type="InterPro" id="IPR011320">
    <property type="entry name" value="RNase_H1_N"/>
</dbReference>
<evidence type="ECO:0000313" key="4">
    <source>
        <dbReference type="Proteomes" id="UP000294933"/>
    </source>
</evidence>
<dbReference type="OrthoDB" id="2685848at2759"/>
<dbReference type="Proteomes" id="UP000294933">
    <property type="component" value="Unassembled WGS sequence"/>
</dbReference>
<sequence>MLELPKGPGFEPQTPKTAAPAWVAEDEPRYVGDDAWPSSQQSQFSQGEDDPTNPFFPPNLSVSEPPRQIKGAKGHPIYVSSSPPQPATADTGSEEDEFILELPTPAGHPTCKGPWYSVTKGRSTGVFEGWALTSTLVSGFSGASYTMHKKEEVAHIEYIKALREAERRLLAGVV</sequence>
<organism evidence="3 4">
    <name type="scientific">Rickenella mellea</name>
    <dbReference type="NCBI Taxonomy" id="50990"/>
    <lineage>
        <taxon>Eukaryota</taxon>
        <taxon>Fungi</taxon>
        <taxon>Dikarya</taxon>
        <taxon>Basidiomycota</taxon>
        <taxon>Agaricomycotina</taxon>
        <taxon>Agaricomycetes</taxon>
        <taxon>Hymenochaetales</taxon>
        <taxon>Rickenellaceae</taxon>
        <taxon>Rickenella</taxon>
    </lineage>
</organism>
<protein>
    <recommendedName>
        <fullName evidence="2">Ribonuclease H1 N-terminal domain-containing protein</fullName>
    </recommendedName>
</protein>
<dbReference type="AlphaFoldDB" id="A0A4Y7PDT5"/>
<dbReference type="Gene3D" id="3.40.970.10">
    <property type="entry name" value="Ribonuclease H1, N-terminal domain"/>
    <property type="match status" value="1"/>
</dbReference>
<accession>A0A4Y7PDT5</accession>
<feature type="domain" description="Ribonuclease H1 N-terminal" evidence="2">
    <location>
        <begin position="114"/>
        <end position="154"/>
    </location>
</feature>
<evidence type="ECO:0000313" key="3">
    <source>
        <dbReference type="EMBL" id="TDL13453.1"/>
    </source>
</evidence>
<name>A0A4Y7PDT5_9AGAM</name>
<reference evidence="3 4" key="1">
    <citation type="submission" date="2018-06" db="EMBL/GenBank/DDBJ databases">
        <title>A transcriptomic atlas of mushroom development highlights an independent origin of complex multicellularity.</title>
        <authorList>
            <consortium name="DOE Joint Genome Institute"/>
            <person name="Krizsan K."/>
            <person name="Almasi E."/>
            <person name="Merenyi Z."/>
            <person name="Sahu N."/>
            <person name="Viragh M."/>
            <person name="Koszo T."/>
            <person name="Mondo S."/>
            <person name="Kiss B."/>
            <person name="Balint B."/>
            <person name="Kues U."/>
            <person name="Barry K."/>
            <person name="Hegedus J.C."/>
            <person name="Henrissat B."/>
            <person name="Johnson J."/>
            <person name="Lipzen A."/>
            <person name="Ohm R."/>
            <person name="Nagy I."/>
            <person name="Pangilinan J."/>
            <person name="Yan J."/>
            <person name="Xiong Y."/>
            <person name="Grigoriev I.V."/>
            <person name="Hibbett D.S."/>
            <person name="Nagy L.G."/>
        </authorList>
    </citation>
    <scope>NUCLEOTIDE SEQUENCE [LARGE SCALE GENOMIC DNA]</scope>
    <source>
        <strain evidence="3 4">SZMC22713</strain>
    </source>
</reference>
<feature type="region of interest" description="Disordered" evidence="1">
    <location>
        <begin position="1"/>
        <end position="95"/>
    </location>
</feature>
<dbReference type="InterPro" id="IPR037056">
    <property type="entry name" value="RNase_H1_N_sf"/>
</dbReference>
<keyword evidence="4" id="KW-1185">Reference proteome</keyword>
<feature type="compositionally biased region" description="Polar residues" evidence="1">
    <location>
        <begin position="37"/>
        <end position="46"/>
    </location>
</feature>
<evidence type="ECO:0000259" key="2">
    <source>
        <dbReference type="Pfam" id="PF01693"/>
    </source>
</evidence>
<dbReference type="InterPro" id="IPR009027">
    <property type="entry name" value="Ribosomal_bL9/RNase_H1_N"/>
</dbReference>
<evidence type="ECO:0000256" key="1">
    <source>
        <dbReference type="SAM" id="MobiDB-lite"/>
    </source>
</evidence>